<dbReference type="AlphaFoldDB" id="A0A1L7ACV1"/>
<evidence type="ECO:0000313" key="4">
    <source>
        <dbReference type="Proteomes" id="UP000185494"/>
    </source>
</evidence>
<dbReference type="STRING" id="257708.RGI145_05425"/>
<dbReference type="EMBL" id="CP015583">
    <property type="protein sequence ID" value="APT56628.1"/>
    <property type="molecule type" value="Genomic_DNA"/>
</dbReference>
<dbReference type="KEGG" id="rgi:RGI145_05425"/>
<dbReference type="RefSeq" id="WP_075797566.1">
    <property type="nucleotide sequence ID" value="NZ_CP015583.1"/>
</dbReference>
<feature type="signal peptide" evidence="1">
    <location>
        <begin position="1"/>
        <end position="18"/>
    </location>
</feature>
<protein>
    <submittedName>
        <fullName evidence="2">Cellulase-like protein</fullName>
    </submittedName>
    <submittedName>
        <fullName evidence="3">DUF2155 domain-containing protein</fullName>
    </submittedName>
</protein>
<evidence type="ECO:0000313" key="2">
    <source>
        <dbReference type="EMBL" id="APT56628.1"/>
    </source>
</evidence>
<dbReference type="eggNOG" id="COG4765">
    <property type="taxonomic scope" value="Bacteria"/>
</dbReference>
<accession>A0A1L7ACV1</accession>
<organism evidence="2 4">
    <name type="scientific">Roseomonas gilardii</name>
    <dbReference type="NCBI Taxonomy" id="257708"/>
    <lineage>
        <taxon>Bacteria</taxon>
        <taxon>Pseudomonadati</taxon>
        <taxon>Pseudomonadota</taxon>
        <taxon>Alphaproteobacteria</taxon>
        <taxon>Acetobacterales</taxon>
        <taxon>Roseomonadaceae</taxon>
        <taxon>Roseomonas</taxon>
    </lineage>
</organism>
<reference evidence="2 4" key="1">
    <citation type="submission" date="2016-05" db="EMBL/GenBank/DDBJ databases">
        <title>Complete Genome and Methylome Analysis of Psychrotrophic Bacterial Isolates from Antarctic Lake Untersee.</title>
        <authorList>
            <person name="Fomenkov A."/>
            <person name="Akimov V.N."/>
            <person name="Vasilyeva L.V."/>
            <person name="Andersen D."/>
            <person name="Vincze T."/>
            <person name="Roberts R.J."/>
        </authorList>
    </citation>
    <scope>NUCLEOTIDE SEQUENCE [LARGE SCALE GENOMIC DNA]</scope>
    <source>
        <strain evidence="2 4">U14-5</strain>
    </source>
</reference>
<feature type="chain" id="PRO_5013335635" evidence="1">
    <location>
        <begin position="19"/>
        <end position="134"/>
    </location>
</feature>
<keyword evidence="5" id="KW-1185">Reference proteome</keyword>
<evidence type="ECO:0000313" key="5">
    <source>
        <dbReference type="Proteomes" id="UP001258945"/>
    </source>
</evidence>
<name>A0A1L7ACV1_9PROT</name>
<dbReference type="Pfam" id="PF09923">
    <property type="entry name" value="DUF2155"/>
    <property type="match status" value="1"/>
</dbReference>
<proteinExistence type="predicted"/>
<dbReference type="EMBL" id="JAVVDO010000001">
    <property type="protein sequence ID" value="MDT8329422.1"/>
    <property type="molecule type" value="Genomic_DNA"/>
</dbReference>
<gene>
    <name evidence="2" type="ORF">RGI145_05425</name>
    <name evidence="3" type="ORF">RQ831_00055</name>
</gene>
<keyword evidence="1" id="KW-0732">Signal</keyword>
<dbReference type="Proteomes" id="UP000185494">
    <property type="component" value="Chromosome 1"/>
</dbReference>
<reference evidence="3 5" key="2">
    <citation type="journal article" date="2019" name="Microb. Pathog.">
        <title>Comparison of VITEK 2, MALDI-TOF MS, 16S rRNA gene sequencing, and whole-genome sequencing for identification of Roseomonas mucosa.</title>
        <authorList>
            <person name="Rudolph W.W."/>
            <person name="Gunzer F."/>
            <person name="Trauth M."/>
            <person name="Bunk B."/>
            <person name="Bigge R."/>
            <person name="Schrottner P."/>
        </authorList>
    </citation>
    <scope>NUCLEOTIDE SEQUENCE [LARGE SCALE GENOMIC DNA]</scope>
    <source>
        <strain evidence="3 5">DSM 103800</strain>
    </source>
</reference>
<evidence type="ECO:0000256" key="1">
    <source>
        <dbReference type="SAM" id="SignalP"/>
    </source>
</evidence>
<sequence>MRVALLPTLLLAAILLPAGPLPSGTGDARAQESANWIPGKTAKLQALDKVTAQVTVLDAAVDRPTKFGTLSITVRACDYHPPDEVPDAAAFIEVRDTLAPRDAPPAFRGWMLANAPAVNMLEHPVYDLRILECR</sequence>
<dbReference type="InterPro" id="IPR019225">
    <property type="entry name" value="DUF2155"/>
</dbReference>
<dbReference type="Proteomes" id="UP001258945">
    <property type="component" value="Unassembled WGS sequence"/>
</dbReference>
<reference evidence="3" key="3">
    <citation type="submission" date="2023-09" db="EMBL/GenBank/DDBJ databases">
        <authorList>
            <person name="Schober I."/>
            <person name="Bunk B."/>
        </authorList>
    </citation>
    <scope>NUCLEOTIDE SEQUENCE</scope>
    <source>
        <strain evidence="3">DSM 103800</strain>
    </source>
</reference>
<evidence type="ECO:0000313" key="3">
    <source>
        <dbReference type="EMBL" id="MDT8329422.1"/>
    </source>
</evidence>